<organism evidence="4 5">
    <name type="scientific">Cirrhinus mrigala</name>
    <name type="common">Mrigala</name>
    <dbReference type="NCBI Taxonomy" id="683832"/>
    <lineage>
        <taxon>Eukaryota</taxon>
        <taxon>Metazoa</taxon>
        <taxon>Chordata</taxon>
        <taxon>Craniata</taxon>
        <taxon>Vertebrata</taxon>
        <taxon>Euteleostomi</taxon>
        <taxon>Actinopterygii</taxon>
        <taxon>Neopterygii</taxon>
        <taxon>Teleostei</taxon>
        <taxon>Ostariophysi</taxon>
        <taxon>Cypriniformes</taxon>
        <taxon>Cyprinidae</taxon>
        <taxon>Labeoninae</taxon>
        <taxon>Labeonini</taxon>
        <taxon>Cirrhinus</taxon>
    </lineage>
</organism>
<evidence type="ECO:0000256" key="1">
    <source>
        <dbReference type="ARBA" id="ARBA00023157"/>
    </source>
</evidence>
<feature type="non-terminal residue" evidence="4">
    <location>
        <position position="63"/>
    </location>
</feature>
<evidence type="ECO:0000313" key="4">
    <source>
        <dbReference type="EMBL" id="KAL0178436.1"/>
    </source>
</evidence>
<dbReference type="SMART" id="SM00202">
    <property type="entry name" value="SR"/>
    <property type="match status" value="1"/>
</dbReference>
<gene>
    <name evidence="4" type="ORF">M9458_027330</name>
</gene>
<dbReference type="Gene3D" id="3.10.250.10">
    <property type="entry name" value="SRCR-like domain"/>
    <property type="match status" value="1"/>
</dbReference>
<dbReference type="EMBL" id="JAMKFB020000013">
    <property type="protein sequence ID" value="KAL0178436.1"/>
    <property type="molecule type" value="Genomic_DNA"/>
</dbReference>
<comment type="caution">
    <text evidence="2">Lacks conserved residue(s) required for the propagation of feature annotation.</text>
</comment>
<dbReference type="InterPro" id="IPR050912">
    <property type="entry name" value="LOX-like_protein"/>
</dbReference>
<accession>A0ABD0PXB3</accession>
<reference evidence="4 5" key="1">
    <citation type="submission" date="2024-05" db="EMBL/GenBank/DDBJ databases">
        <title>Genome sequencing and assembly of Indian major carp, Cirrhinus mrigala (Hamilton, 1822).</title>
        <authorList>
            <person name="Mohindra V."/>
            <person name="Chowdhury L.M."/>
            <person name="Lal K."/>
            <person name="Jena J.K."/>
        </authorList>
    </citation>
    <scope>NUCLEOTIDE SEQUENCE [LARGE SCALE GENOMIC DNA]</scope>
    <source>
        <strain evidence="4">CM1030</strain>
        <tissue evidence="4">Blood</tissue>
    </source>
</reference>
<dbReference type="PROSITE" id="PS50287">
    <property type="entry name" value="SRCR_2"/>
    <property type="match status" value="1"/>
</dbReference>
<dbReference type="PRINTS" id="PR00258">
    <property type="entry name" value="SPERACTRCPTR"/>
</dbReference>
<dbReference type="SUPFAM" id="SSF56487">
    <property type="entry name" value="SRCR-like"/>
    <property type="match status" value="1"/>
</dbReference>
<feature type="domain" description="SRCR" evidence="3">
    <location>
        <begin position="6"/>
        <end position="63"/>
    </location>
</feature>
<name>A0ABD0PXB3_CIRMR</name>
<evidence type="ECO:0000256" key="2">
    <source>
        <dbReference type="PROSITE-ProRule" id="PRU00196"/>
    </source>
</evidence>
<comment type="caution">
    <text evidence="4">The sequence shown here is derived from an EMBL/GenBank/DDBJ whole genome shotgun (WGS) entry which is preliminary data.</text>
</comment>
<keyword evidence="1" id="KW-1015">Disulfide bond</keyword>
<proteinExistence type="predicted"/>
<dbReference type="PANTHER" id="PTHR45817:SF5">
    <property type="entry name" value="LYSYL OXIDASE HOMOLOG 4"/>
    <property type="match status" value="1"/>
</dbReference>
<dbReference type="InterPro" id="IPR036772">
    <property type="entry name" value="SRCR-like_dom_sf"/>
</dbReference>
<dbReference type="AlphaFoldDB" id="A0ABD0PXB3"/>
<protein>
    <recommendedName>
        <fullName evidence="3">SRCR domain-containing protein</fullName>
    </recommendedName>
</protein>
<sequence>MHVPNRKADRGVLPLPKENEGRVEVLHNGTWGTVCDDEVDIKLANVVCRELGFQSGITWAHSA</sequence>
<keyword evidence="5" id="KW-1185">Reference proteome</keyword>
<dbReference type="InterPro" id="IPR001190">
    <property type="entry name" value="SRCR"/>
</dbReference>
<dbReference type="Pfam" id="PF00530">
    <property type="entry name" value="SRCR"/>
    <property type="match status" value="1"/>
</dbReference>
<dbReference type="PANTHER" id="PTHR45817">
    <property type="entry name" value="LYSYL OXIDASE-LIKE-RELATED"/>
    <property type="match status" value="1"/>
</dbReference>
<evidence type="ECO:0000313" key="5">
    <source>
        <dbReference type="Proteomes" id="UP001529510"/>
    </source>
</evidence>
<evidence type="ECO:0000259" key="3">
    <source>
        <dbReference type="PROSITE" id="PS50287"/>
    </source>
</evidence>
<dbReference type="Proteomes" id="UP001529510">
    <property type="component" value="Unassembled WGS sequence"/>
</dbReference>